<evidence type="ECO:0000313" key="2">
    <source>
        <dbReference type="Proteomes" id="UP000186235"/>
    </source>
</evidence>
<organism evidence="1 2">
    <name type="scientific">Cellulosimicrobium aquatile</name>
    <dbReference type="NCBI Taxonomy" id="1612203"/>
    <lineage>
        <taxon>Bacteria</taxon>
        <taxon>Bacillati</taxon>
        <taxon>Actinomycetota</taxon>
        <taxon>Actinomycetes</taxon>
        <taxon>Micrococcales</taxon>
        <taxon>Promicromonosporaceae</taxon>
        <taxon>Cellulosimicrobium</taxon>
    </lineage>
</organism>
<dbReference type="EMBL" id="FTMI01000001">
    <property type="protein sequence ID" value="SIP89212.1"/>
    <property type="molecule type" value="Genomic_DNA"/>
</dbReference>
<dbReference type="AlphaFoldDB" id="A0A1N6NB34"/>
<evidence type="ECO:0008006" key="3">
    <source>
        <dbReference type="Google" id="ProtNLM"/>
    </source>
</evidence>
<gene>
    <name evidence="1" type="ORF">SAMN05518682_0328</name>
</gene>
<keyword evidence="2" id="KW-1185">Reference proteome</keyword>
<evidence type="ECO:0000313" key="1">
    <source>
        <dbReference type="EMBL" id="SIP89212.1"/>
    </source>
</evidence>
<accession>A0A1N6NB34</accession>
<reference evidence="2" key="1">
    <citation type="submission" date="2017-01" db="EMBL/GenBank/DDBJ databases">
        <authorList>
            <person name="Varghese N."/>
            <person name="Submissions S."/>
        </authorList>
    </citation>
    <scope>NUCLEOTIDE SEQUENCE [LARGE SCALE GENOMIC DNA]</scope>
    <source>
        <strain evidence="2">3bp</strain>
    </source>
</reference>
<name>A0A1N6NB34_9MICO</name>
<sequence>MLVVCTQDDDIREAVEEHGSGADAWGEVVLLPKGSRAAAERALVAALATARGPVCLSAHGNDEEIGDEGNGADDWGWNRRQVARLLARASGPVGPVLVHACAENVSNFSAGLALALEEERALEGVWVYGYNRPVPADARYPRPDALSRQVDLQGTQVVF</sequence>
<proteinExistence type="predicted"/>
<protein>
    <recommendedName>
        <fullName evidence="3">CHAT domain-containing protein</fullName>
    </recommendedName>
</protein>
<dbReference type="Proteomes" id="UP000186235">
    <property type="component" value="Unassembled WGS sequence"/>
</dbReference>